<dbReference type="EMBL" id="JAUHPW010000006">
    <property type="protein sequence ID" value="MDN4476123.1"/>
    <property type="molecule type" value="Genomic_DNA"/>
</dbReference>
<dbReference type="CDD" id="cd06267">
    <property type="entry name" value="PBP1_LacI_sugar_binding-like"/>
    <property type="match status" value="1"/>
</dbReference>
<dbReference type="InterPro" id="IPR028082">
    <property type="entry name" value="Peripla_BP_I"/>
</dbReference>
<accession>A0ABT8GAF6</accession>
<dbReference type="Pfam" id="PF00356">
    <property type="entry name" value="LacI"/>
    <property type="match status" value="1"/>
</dbReference>
<keyword evidence="1" id="KW-0805">Transcription regulation</keyword>
<dbReference type="Pfam" id="PF13377">
    <property type="entry name" value="Peripla_BP_3"/>
    <property type="match status" value="1"/>
</dbReference>
<dbReference type="InterPro" id="IPR046335">
    <property type="entry name" value="LacI/GalR-like_sensor"/>
</dbReference>
<evidence type="ECO:0000313" key="6">
    <source>
        <dbReference type="Proteomes" id="UP001172728"/>
    </source>
</evidence>
<dbReference type="RefSeq" id="WP_301133962.1">
    <property type="nucleotide sequence ID" value="NZ_JAUHPW010000006.1"/>
</dbReference>
<dbReference type="GO" id="GO:0003677">
    <property type="term" value="F:DNA binding"/>
    <property type="evidence" value="ECO:0007669"/>
    <property type="project" value="UniProtKB-KW"/>
</dbReference>
<feature type="domain" description="HTH lacI-type" evidence="4">
    <location>
        <begin position="7"/>
        <end position="63"/>
    </location>
</feature>
<dbReference type="CDD" id="cd01392">
    <property type="entry name" value="HTH_LacI"/>
    <property type="match status" value="1"/>
</dbReference>
<sequence>MPASARVKATDVAAAAGVSAATVSYVLNSTPGQTIPEATRARVLAAAESLGYVPNATATALARGSSDVVIIDFTEVPFGSLVGAMVATLSDAVQDAGLVPIVELGGRSLGDHANVITLARATRPRAVVTMAMLDAATAEELTSSGVPLLVSVMPASYDAERVIHDAAVTQVGHLAGLGHTRLAYAPAGTPGLEEVDAQRWRGIEDAVRARGLRVTRLAPATDVASAVEAVEAARRSGATAIAAYNDEVALAMLAGAHAARVAVPRDLSIMGIDDIPQAQFAVPALTSVRYSTTGLEQAVDLAAVLAATGVRHLASDAPTQRVIVRDTTAAPPTA</sequence>
<dbReference type="Proteomes" id="UP001172728">
    <property type="component" value="Unassembled WGS sequence"/>
</dbReference>
<dbReference type="SMART" id="SM00354">
    <property type="entry name" value="HTH_LACI"/>
    <property type="match status" value="1"/>
</dbReference>
<evidence type="ECO:0000259" key="4">
    <source>
        <dbReference type="PROSITE" id="PS50932"/>
    </source>
</evidence>
<dbReference type="PROSITE" id="PS50932">
    <property type="entry name" value="HTH_LACI_2"/>
    <property type="match status" value="1"/>
</dbReference>
<dbReference type="PANTHER" id="PTHR30146">
    <property type="entry name" value="LACI-RELATED TRANSCRIPTIONAL REPRESSOR"/>
    <property type="match status" value="1"/>
</dbReference>
<dbReference type="InterPro" id="IPR010982">
    <property type="entry name" value="Lambda_DNA-bd_dom_sf"/>
</dbReference>
<organism evidence="5 6">
    <name type="scientific">Demequina litoralis</name>
    <dbReference type="NCBI Taxonomy" id="3051660"/>
    <lineage>
        <taxon>Bacteria</taxon>
        <taxon>Bacillati</taxon>
        <taxon>Actinomycetota</taxon>
        <taxon>Actinomycetes</taxon>
        <taxon>Micrococcales</taxon>
        <taxon>Demequinaceae</taxon>
        <taxon>Demequina</taxon>
    </lineage>
</organism>
<proteinExistence type="predicted"/>
<reference evidence="5" key="1">
    <citation type="submission" date="2023-06" db="EMBL/GenBank/DDBJ databases">
        <title>Sysu t00192.</title>
        <authorList>
            <person name="Gao L."/>
            <person name="Fang B.-Z."/>
            <person name="Li W.-J."/>
        </authorList>
    </citation>
    <scope>NUCLEOTIDE SEQUENCE</scope>
    <source>
        <strain evidence="5">SYSU T00192</strain>
    </source>
</reference>
<evidence type="ECO:0000256" key="1">
    <source>
        <dbReference type="ARBA" id="ARBA00023015"/>
    </source>
</evidence>
<comment type="caution">
    <text evidence="5">The sequence shown here is derived from an EMBL/GenBank/DDBJ whole genome shotgun (WGS) entry which is preliminary data.</text>
</comment>
<keyword evidence="2 5" id="KW-0238">DNA-binding</keyword>
<gene>
    <name evidence="5" type="ORF">QQX09_09690</name>
</gene>
<evidence type="ECO:0000256" key="3">
    <source>
        <dbReference type="ARBA" id="ARBA00023163"/>
    </source>
</evidence>
<dbReference type="Gene3D" id="1.10.260.40">
    <property type="entry name" value="lambda repressor-like DNA-binding domains"/>
    <property type="match status" value="1"/>
</dbReference>
<dbReference type="Gene3D" id="3.40.50.2300">
    <property type="match status" value="2"/>
</dbReference>
<evidence type="ECO:0000313" key="5">
    <source>
        <dbReference type="EMBL" id="MDN4476123.1"/>
    </source>
</evidence>
<evidence type="ECO:0000256" key="2">
    <source>
        <dbReference type="ARBA" id="ARBA00023125"/>
    </source>
</evidence>
<dbReference type="SUPFAM" id="SSF47413">
    <property type="entry name" value="lambda repressor-like DNA-binding domains"/>
    <property type="match status" value="1"/>
</dbReference>
<dbReference type="PANTHER" id="PTHR30146:SF109">
    <property type="entry name" value="HTH-TYPE TRANSCRIPTIONAL REGULATOR GALS"/>
    <property type="match status" value="1"/>
</dbReference>
<name>A0ABT8GAF6_9MICO</name>
<keyword evidence="3" id="KW-0804">Transcription</keyword>
<dbReference type="InterPro" id="IPR000843">
    <property type="entry name" value="HTH_LacI"/>
</dbReference>
<protein>
    <submittedName>
        <fullName evidence="5">LacI family DNA-binding transcriptional regulator</fullName>
    </submittedName>
</protein>
<keyword evidence="6" id="KW-1185">Reference proteome</keyword>
<dbReference type="SUPFAM" id="SSF53822">
    <property type="entry name" value="Periplasmic binding protein-like I"/>
    <property type="match status" value="1"/>
</dbReference>